<keyword evidence="2" id="KW-1185">Reference proteome</keyword>
<evidence type="ECO:0008006" key="3">
    <source>
        <dbReference type="Google" id="ProtNLM"/>
    </source>
</evidence>
<organism evidence="1 2">
    <name type="scientific">Tricholomella constricta</name>
    <dbReference type="NCBI Taxonomy" id="117010"/>
    <lineage>
        <taxon>Eukaryota</taxon>
        <taxon>Fungi</taxon>
        <taxon>Dikarya</taxon>
        <taxon>Basidiomycota</taxon>
        <taxon>Agaricomycotina</taxon>
        <taxon>Agaricomycetes</taxon>
        <taxon>Agaricomycetidae</taxon>
        <taxon>Agaricales</taxon>
        <taxon>Tricholomatineae</taxon>
        <taxon>Lyophyllaceae</taxon>
        <taxon>Tricholomella</taxon>
    </lineage>
</organism>
<protein>
    <recommendedName>
        <fullName evidence="3">SnoaL-like domain-containing protein</fullName>
    </recommendedName>
</protein>
<name>A0A8H5M197_9AGAR</name>
<evidence type="ECO:0000313" key="1">
    <source>
        <dbReference type="EMBL" id="KAF5376971.1"/>
    </source>
</evidence>
<dbReference type="InterPro" id="IPR032710">
    <property type="entry name" value="NTF2-like_dom_sf"/>
</dbReference>
<dbReference type="SUPFAM" id="SSF54427">
    <property type="entry name" value="NTF2-like"/>
    <property type="match status" value="1"/>
</dbReference>
<dbReference type="Gene3D" id="3.10.450.50">
    <property type="match status" value="1"/>
</dbReference>
<proteinExistence type="predicted"/>
<dbReference type="Proteomes" id="UP000565441">
    <property type="component" value="Unassembled WGS sequence"/>
</dbReference>
<gene>
    <name evidence="1" type="ORF">D9615_007216</name>
</gene>
<dbReference type="OrthoDB" id="3758478at2759"/>
<accession>A0A8H5M197</accession>
<dbReference type="AlphaFoldDB" id="A0A8H5M197"/>
<evidence type="ECO:0000313" key="2">
    <source>
        <dbReference type="Proteomes" id="UP000565441"/>
    </source>
</evidence>
<comment type="caution">
    <text evidence="1">The sequence shown here is derived from an EMBL/GenBank/DDBJ whole genome shotgun (WGS) entry which is preliminary data.</text>
</comment>
<reference evidence="1 2" key="1">
    <citation type="journal article" date="2020" name="ISME J.">
        <title>Uncovering the hidden diversity of litter-decomposition mechanisms in mushroom-forming fungi.</title>
        <authorList>
            <person name="Floudas D."/>
            <person name="Bentzer J."/>
            <person name="Ahren D."/>
            <person name="Johansson T."/>
            <person name="Persson P."/>
            <person name="Tunlid A."/>
        </authorList>
    </citation>
    <scope>NUCLEOTIDE SEQUENCE [LARGE SCALE GENOMIC DNA]</scope>
    <source>
        <strain evidence="1 2">CBS 661.87</strain>
    </source>
</reference>
<dbReference type="EMBL" id="JAACJP010000026">
    <property type="protein sequence ID" value="KAF5376971.1"/>
    <property type="molecule type" value="Genomic_DNA"/>
</dbReference>
<sequence>MVAVSSHLKLALAWITATNQMNLDQLASMIPDNFVSTIRPASLNVTPANKTEFLERLGGAPIKTFNISLPTTENIVETTDVIQFYTTADGHTSHGFPWKNEYIFTFTFTDNNLIQSVTEFTDPTVVTTAFGKEATLAEIQFNCTSA</sequence>